<name>A0A364LKD7_9GAMM</name>
<dbReference type="RefSeq" id="WP_112219194.1">
    <property type="nucleotide sequence ID" value="NZ_MVJN01000004.1"/>
</dbReference>
<reference evidence="1 2" key="1">
    <citation type="submission" date="2017-02" db="EMBL/GenBank/DDBJ databases">
        <title>Legionella quilivanii strain from human: case report and whole genome sequencing analysis.</title>
        <authorList>
            <person name="Lalancette C."/>
            <person name="Leduc J.-M."/>
            <person name="Levesque S."/>
            <person name="Fournier E."/>
            <person name="Saoud J."/>
            <person name="Faucher S.P."/>
            <person name="Bernard K."/>
            <person name="Martineau C."/>
            <person name="Longtin J."/>
        </authorList>
    </citation>
    <scope>NUCLEOTIDE SEQUENCE [LARGE SCALE GENOMIC DNA]</scope>
    <source>
        <strain evidence="1 2">ID143958</strain>
    </source>
</reference>
<sequence>MCIPISYPHSDTINHIVIQPDNISLYFKSFDQLLVIMDLADNIHNDDTHPLTYVLDHDSESDKIHYHQGIDSSYSDDAHYHFERKDNKPLSYRDIKLFLNTLKQFDLIEMNDIKRAKSEYKTSREQEIRASYRNRYFTPLASANFQKSEQLNRMSKW</sequence>
<dbReference type="Proteomes" id="UP000249458">
    <property type="component" value="Unassembled WGS sequence"/>
</dbReference>
<evidence type="ECO:0000313" key="1">
    <source>
        <dbReference type="EMBL" id="RAP37077.1"/>
    </source>
</evidence>
<gene>
    <name evidence="1" type="ORF">B1207_06560</name>
</gene>
<dbReference type="EMBL" id="MVJN01000004">
    <property type="protein sequence ID" value="RAP37077.1"/>
    <property type="molecule type" value="Genomic_DNA"/>
</dbReference>
<comment type="caution">
    <text evidence="1">The sequence shown here is derived from an EMBL/GenBank/DDBJ whole genome shotgun (WGS) entry which is preliminary data.</text>
</comment>
<protein>
    <submittedName>
        <fullName evidence="1">Uncharacterized protein</fullName>
    </submittedName>
</protein>
<accession>A0A364LKD7</accession>
<organism evidence="1 2">
    <name type="scientific">Legionella quinlivanii</name>
    <dbReference type="NCBI Taxonomy" id="45073"/>
    <lineage>
        <taxon>Bacteria</taxon>
        <taxon>Pseudomonadati</taxon>
        <taxon>Pseudomonadota</taxon>
        <taxon>Gammaproteobacteria</taxon>
        <taxon>Legionellales</taxon>
        <taxon>Legionellaceae</taxon>
        <taxon>Legionella</taxon>
    </lineage>
</organism>
<evidence type="ECO:0000313" key="2">
    <source>
        <dbReference type="Proteomes" id="UP000249458"/>
    </source>
</evidence>
<dbReference type="AlphaFoldDB" id="A0A364LKD7"/>
<proteinExistence type="predicted"/>